<evidence type="ECO:0000313" key="2">
    <source>
        <dbReference type="Proteomes" id="UP000176273"/>
    </source>
</evidence>
<dbReference type="STRING" id="1798468.A2110_01040"/>
<organism evidence="1 2">
    <name type="scientific">Candidatus Jorgensenbacteria bacterium GWA1_54_12</name>
    <dbReference type="NCBI Taxonomy" id="1798468"/>
    <lineage>
        <taxon>Bacteria</taxon>
        <taxon>Candidatus Joergenseniibacteriota</taxon>
    </lineage>
</organism>
<sequence>MKQGIILLIGIIVALVAGAAGGYYAGYNAGMSAGSPVVAEETLVPGEDVLDIAEEANPFTDIQEQVNPFSGGYENPFAAE</sequence>
<dbReference type="Proteomes" id="UP000176273">
    <property type="component" value="Unassembled WGS sequence"/>
</dbReference>
<protein>
    <submittedName>
        <fullName evidence="1">Uncharacterized protein</fullName>
    </submittedName>
</protein>
<gene>
    <name evidence="1" type="ORF">A2110_01040</name>
</gene>
<comment type="caution">
    <text evidence="1">The sequence shown here is derived from an EMBL/GenBank/DDBJ whole genome shotgun (WGS) entry which is preliminary data.</text>
</comment>
<evidence type="ECO:0000313" key="1">
    <source>
        <dbReference type="EMBL" id="OGG36776.1"/>
    </source>
</evidence>
<dbReference type="AlphaFoldDB" id="A0A1F6BIL1"/>
<proteinExistence type="predicted"/>
<accession>A0A1F6BIL1</accession>
<dbReference type="EMBL" id="MFKH01000016">
    <property type="protein sequence ID" value="OGG36776.1"/>
    <property type="molecule type" value="Genomic_DNA"/>
</dbReference>
<name>A0A1F6BIL1_9BACT</name>
<reference evidence="1 2" key="1">
    <citation type="journal article" date="2016" name="Nat. Commun.">
        <title>Thousands of microbial genomes shed light on interconnected biogeochemical processes in an aquifer system.</title>
        <authorList>
            <person name="Anantharaman K."/>
            <person name="Brown C.T."/>
            <person name="Hug L.A."/>
            <person name="Sharon I."/>
            <person name="Castelle C.J."/>
            <person name="Probst A.J."/>
            <person name="Thomas B.C."/>
            <person name="Singh A."/>
            <person name="Wilkins M.J."/>
            <person name="Karaoz U."/>
            <person name="Brodie E.L."/>
            <person name="Williams K.H."/>
            <person name="Hubbard S.S."/>
            <person name="Banfield J.F."/>
        </authorList>
    </citation>
    <scope>NUCLEOTIDE SEQUENCE [LARGE SCALE GENOMIC DNA]</scope>
</reference>